<dbReference type="EMBL" id="LR797195">
    <property type="protein sequence ID" value="CAB4193905.1"/>
    <property type="molecule type" value="Genomic_DNA"/>
</dbReference>
<organism evidence="1">
    <name type="scientific">uncultured Caudovirales phage</name>
    <dbReference type="NCBI Taxonomy" id="2100421"/>
    <lineage>
        <taxon>Viruses</taxon>
        <taxon>Duplodnaviria</taxon>
        <taxon>Heunggongvirae</taxon>
        <taxon>Uroviricota</taxon>
        <taxon>Caudoviricetes</taxon>
        <taxon>Peduoviridae</taxon>
        <taxon>Maltschvirus</taxon>
        <taxon>Maltschvirus maltsch</taxon>
    </lineage>
</organism>
<dbReference type="EMBL" id="LR796916">
    <property type="protein sequence ID" value="CAB4175679.1"/>
    <property type="molecule type" value="Genomic_DNA"/>
</dbReference>
<name>A0A6J5PUW6_9CAUD</name>
<accession>A0A6J5PUW6</accession>
<evidence type="ECO:0000313" key="1">
    <source>
        <dbReference type="EMBL" id="CAB4175679.1"/>
    </source>
</evidence>
<sequence length="196" mass="21871">MDAKLIKTEVNYLLKNEEGVIIASTSLKNLGLALSLKNCQAIELGYDLDDSVECFKKGKAYIQQDGVIILAGENATDGIVIKDPLKSRDVGHYSDSWNPKAFCEYNLEALEILGDKKFSEEDMIKMWEAGANRVFIDTHPIPDYKATIQSLQQTEWDVWLVMACGLPDGCTEPEVTCTCDIIPSLDTDGYLILKRK</sequence>
<reference evidence="1" key="1">
    <citation type="submission" date="2020-05" db="EMBL/GenBank/DDBJ databases">
        <authorList>
            <person name="Chiriac C."/>
            <person name="Salcher M."/>
            <person name="Ghai R."/>
            <person name="Kavagutti S V."/>
        </authorList>
    </citation>
    <scope>NUCLEOTIDE SEQUENCE</scope>
</reference>
<proteinExistence type="predicted"/>
<evidence type="ECO:0000313" key="2">
    <source>
        <dbReference type="EMBL" id="CAB4193905.1"/>
    </source>
</evidence>
<gene>
    <name evidence="2" type="ORF">UFOVP1247_276</name>
    <name evidence="1" type="ORF">UFOVP970_316</name>
</gene>
<protein>
    <submittedName>
        <fullName evidence="1">Uncharacterized protein</fullName>
    </submittedName>
</protein>